<keyword evidence="1" id="KW-0812">Transmembrane</keyword>
<dbReference type="RefSeq" id="WP_133587615.1">
    <property type="nucleotide sequence ID" value="NZ_CP037953.1"/>
</dbReference>
<dbReference type="AlphaFoldDB" id="A0A4R6UVZ8"/>
<feature type="transmembrane region" description="Helical" evidence="1">
    <location>
        <begin position="105"/>
        <end position="126"/>
    </location>
</feature>
<dbReference type="GO" id="GO:0005886">
    <property type="term" value="C:plasma membrane"/>
    <property type="evidence" value="ECO:0007669"/>
    <property type="project" value="TreeGrafter"/>
</dbReference>
<feature type="transmembrane region" description="Helical" evidence="1">
    <location>
        <begin position="20"/>
        <end position="45"/>
    </location>
</feature>
<evidence type="ECO:0000313" key="4">
    <source>
        <dbReference type="Proteomes" id="UP000295375"/>
    </source>
</evidence>
<dbReference type="OrthoDB" id="9130337at2"/>
<keyword evidence="1" id="KW-0472">Membrane</keyword>
<protein>
    <submittedName>
        <fullName evidence="3">Membrane protein YqaA with SNARE-associated domain</fullName>
    </submittedName>
</protein>
<name>A0A4R6UVZ8_9GAMM</name>
<dbReference type="EMBL" id="SNYM01000002">
    <property type="protein sequence ID" value="TDQ50446.1"/>
    <property type="molecule type" value="Genomic_DNA"/>
</dbReference>
<proteinExistence type="predicted"/>
<evidence type="ECO:0000313" key="3">
    <source>
        <dbReference type="EMBL" id="TDQ50446.1"/>
    </source>
</evidence>
<dbReference type="InterPro" id="IPR051311">
    <property type="entry name" value="DedA_domain"/>
</dbReference>
<sequence>MKWLESFYRQVFETRYPWTVLGVFSFLETTILPIPLESVLIPFLIRNRDRMLRTAAVVTITCLLGASLFYLVGAYLMQWLGQPIIEWFASPDAYKNMREMLRDHGFLFVLATGISPIPFQIGMLAAGAGDYSFWLFLLAASIARAIRYFGLVWLVHHYGDEAETLWQRNKLKAGLWALLIVLLFYLFGRAIQAWLMA</sequence>
<feature type="transmembrane region" description="Helical" evidence="1">
    <location>
        <begin position="133"/>
        <end position="155"/>
    </location>
</feature>
<reference evidence="3 4" key="1">
    <citation type="submission" date="2019-03" db="EMBL/GenBank/DDBJ databases">
        <title>Genomic Encyclopedia of Type Strains, Phase IV (KMG-IV): sequencing the most valuable type-strain genomes for metagenomic binning, comparative biology and taxonomic classification.</title>
        <authorList>
            <person name="Goeker M."/>
        </authorList>
    </citation>
    <scope>NUCLEOTIDE SEQUENCE [LARGE SCALE GENOMIC DNA]</scope>
    <source>
        <strain evidence="3 4">DSM 103792</strain>
    </source>
</reference>
<comment type="caution">
    <text evidence="3">The sequence shown here is derived from an EMBL/GenBank/DDBJ whole genome shotgun (WGS) entry which is preliminary data.</text>
</comment>
<dbReference type="InterPro" id="IPR032816">
    <property type="entry name" value="VTT_dom"/>
</dbReference>
<evidence type="ECO:0000256" key="1">
    <source>
        <dbReference type="SAM" id="Phobius"/>
    </source>
</evidence>
<gene>
    <name evidence="3" type="ORF">EV696_102127</name>
</gene>
<organism evidence="3 4">
    <name type="scientific">Permianibacter aggregans</name>
    <dbReference type="NCBI Taxonomy" id="1510150"/>
    <lineage>
        <taxon>Bacteria</taxon>
        <taxon>Pseudomonadati</taxon>
        <taxon>Pseudomonadota</taxon>
        <taxon>Gammaproteobacteria</taxon>
        <taxon>Pseudomonadales</taxon>
        <taxon>Pseudomonadaceae</taxon>
        <taxon>Permianibacter</taxon>
    </lineage>
</organism>
<keyword evidence="1" id="KW-1133">Transmembrane helix</keyword>
<feature type="transmembrane region" description="Helical" evidence="1">
    <location>
        <begin position="175"/>
        <end position="195"/>
    </location>
</feature>
<feature type="domain" description="VTT" evidence="2">
    <location>
        <begin position="55"/>
        <end position="155"/>
    </location>
</feature>
<dbReference type="PANTHER" id="PTHR42709">
    <property type="entry name" value="ALKALINE PHOSPHATASE LIKE PROTEIN"/>
    <property type="match status" value="1"/>
</dbReference>
<dbReference type="Proteomes" id="UP000295375">
    <property type="component" value="Unassembled WGS sequence"/>
</dbReference>
<keyword evidence="4" id="KW-1185">Reference proteome</keyword>
<feature type="transmembrane region" description="Helical" evidence="1">
    <location>
        <begin position="57"/>
        <end position="77"/>
    </location>
</feature>
<accession>A0A4R6UVZ8</accession>
<dbReference type="PANTHER" id="PTHR42709:SF11">
    <property type="entry name" value="DEDA FAMILY PROTEIN"/>
    <property type="match status" value="1"/>
</dbReference>
<dbReference type="Pfam" id="PF09335">
    <property type="entry name" value="VTT_dom"/>
    <property type="match status" value="1"/>
</dbReference>
<evidence type="ECO:0000259" key="2">
    <source>
        <dbReference type="Pfam" id="PF09335"/>
    </source>
</evidence>